<dbReference type="eggNOG" id="ENOG502SIT3">
    <property type="taxonomic scope" value="Eukaryota"/>
</dbReference>
<dbReference type="PANTHER" id="PTHR31001:SF85">
    <property type="entry name" value="ZN(II)2CYS6 TRANSCRIPTION FACTOR (EUROFUNG)"/>
    <property type="match status" value="1"/>
</dbReference>
<dbReference type="RefSeq" id="XP_007741408.1">
    <property type="nucleotide sequence ID" value="XM_007743218.1"/>
</dbReference>
<comment type="caution">
    <text evidence="3">The sequence shown here is derived from an EMBL/GenBank/DDBJ whole genome shotgun (WGS) entry which is preliminary data.</text>
</comment>
<evidence type="ECO:0000313" key="4">
    <source>
        <dbReference type="Proteomes" id="UP000019471"/>
    </source>
</evidence>
<dbReference type="AlphaFoldDB" id="W9X298"/>
<accession>W9X298</accession>
<dbReference type="CDD" id="cd12148">
    <property type="entry name" value="fungal_TF_MHR"/>
    <property type="match status" value="1"/>
</dbReference>
<evidence type="ECO:0008006" key="5">
    <source>
        <dbReference type="Google" id="ProtNLM"/>
    </source>
</evidence>
<keyword evidence="4" id="KW-1185">Reference proteome</keyword>
<dbReference type="PANTHER" id="PTHR31001">
    <property type="entry name" value="UNCHARACTERIZED TRANSCRIPTIONAL REGULATORY PROTEIN"/>
    <property type="match status" value="1"/>
</dbReference>
<gene>
    <name evidence="3" type="ORF">A1O5_02604</name>
</gene>
<dbReference type="InterPro" id="IPR050613">
    <property type="entry name" value="Sec_Metabolite_Reg"/>
</dbReference>
<evidence type="ECO:0000313" key="3">
    <source>
        <dbReference type="EMBL" id="EXJ74308.1"/>
    </source>
</evidence>
<dbReference type="OrthoDB" id="424974at2759"/>
<protein>
    <recommendedName>
        <fullName evidence="5">Transcription factor domain-containing protein</fullName>
    </recommendedName>
</protein>
<name>W9X298_9EURO</name>
<dbReference type="Proteomes" id="UP000019471">
    <property type="component" value="Unassembled WGS sequence"/>
</dbReference>
<evidence type="ECO:0000256" key="2">
    <source>
        <dbReference type="ARBA" id="ARBA00023242"/>
    </source>
</evidence>
<dbReference type="EMBL" id="AMGX01000003">
    <property type="protein sequence ID" value="EXJ74308.1"/>
    <property type="molecule type" value="Genomic_DNA"/>
</dbReference>
<organism evidence="3 4">
    <name type="scientific">Cladophialophora psammophila CBS 110553</name>
    <dbReference type="NCBI Taxonomy" id="1182543"/>
    <lineage>
        <taxon>Eukaryota</taxon>
        <taxon>Fungi</taxon>
        <taxon>Dikarya</taxon>
        <taxon>Ascomycota</taxon>
        <taxon>Pezizomycotina</taxon>
        <taxon>Eurotiomycetes</taxon>
        <taxon>Chaetothyriomycetidae</taxon>
        <taxon>Chaetothyriales</taxon>
        <taxon>Herpotrichiellaceae</taxon>
        <taxon>Cladophialophora</taxon>
    </lineage>
</organism>
<dbReference type="GeneID" id="19187335"/>
<dbReference type="GO" id="GO:0005634">
    <property type="term" value="C:nucleus"/>
    <property type="evidence" value="ECO:0007669"/>
    <property type="project" value="UniProtKB-SubCell"/>
</dbReference>
<proteinExistence type="predicted"/>
<evidence type="ECO:0000256" key="1">
    <source>
        <dbReference type="ARBA" id="ARBA00004123"/>
    </source>
</evidence>
<comment type="subcellular location">
    <subcellularLocation>
        <location evidence="1">Nucleus</location>
    </subcellularLocation>
</comment>
<keyword evidence="2" id="KW-0539">Nucleus</keyword>
<reference evidence="3 4" key="1">
    <citation type="submission" date="2013-03" db="EMBL/GenBank/DDBJ databases">
        <title>The Genome Sequence of Cladophialophora psammophila CBS 110553.</title>
        <authorList>
            <consortium name="The Broad Institute Genomics Platform"/>
            <person name="Cuomo C."/>
            <person name="de Hoog S."/>
            <person name="Gorbushina A."/>
            <person name="Walker B."/>
            <person name="Young S.K."/>
            <person name="Zeng Q."/>
            <person name="Gargeya S."/>
            <person name="Fitzgerald M."/>
            <person name="Haas B."/>
            <person name="Abouelleil A."/>
            <person name="Allen A.W."/>
            <person name="Alvarado L."/>
            <person name="Arachchi H.M."/>
            <person name="Berlin A.M."/>
            <person name="Chapman S.B."/>
            <person name="Gainer-Dewar J."/>
            <person name="Goldberg J."/>
            <person name="Griggs A."/>
            <person name="Gujja S."/>
            <person name="Hansen M."/>
            <person name="Howarth C."/>
            <person name="Imamovic A."/>
            <person name="Ireland A."/>
            <person name="Larimer J."/>
            <person name="McCowan C."/>
            <person name="Murphy C."/>
            <person name="Pearson M."/>
            <person name="Poon T.W."/>
            <person name="Priest M."/>
            <person name="Roberts A."/>
            <person name="Saif S."/>
            <person name="Shea T."/>
            <person name="Sisk P."/>
            <person name="Sykes S."/>
            <person name="Wortman J."/>
            <person name="Nusbaum C."/>
            <person name="Birren B."/>
        </authorList>
    </citation>
    <scope>NUCLEOTIDE SEQUENCE [LARGE SCALE GENOMIC DNA]</scope>
    <source>
        <strain evidence="3 4">CBS 110553</strain>
    </source>
</reference>
<sequence length="475" mass="53800">MTVRCEELERKLQGSASTGATSTFSSAQQCYIDGNITPGETSHVFDSRCAEMLASPISSSDLVRAATEKHFSDPVSTTPQRTQSASGISFQPPKGQIFELWHIYMTRVEPLTKLVPHAWFGDLLTLTAQEAKVPEPGARTLMSSVCFAAVSALTDDEIIQQFDEGRDTLNSRLTASIQTTLSLRDGLQQPGTRLLQALVLYAVSLYRRLDDDQATFKETFKFAFHIAGLIGIGKAEDAICSPYDTEIRRRCWWTLCRLWYQCVQKPGWDVEEPIPLSDVPPPLNINDIDLMSATEEMPKARQGLTQMSLFLVHLEVVRLTGKLELLNRNPNLSGNSISIGVQRRNLVEESVGKIERDFLWHCDTSRPFDWFLMLTTKAMLNPIEMMMLDEPEYDGRRTGALSTQAKEDRKFLLRLDVVECWHMMNTHENLKPWRWFLRNIPQAFSVDDLYADLVRLPQSPYSDRACALIDLISRG</sequence>
<dbReference type="HOGENOM" id="CLU_574904_0_0_1"/>